<dbReference type="InterPro" id="IPR057326">
    <property type="entry name" value="KR_dom"/>
</dbReference>
<dbReference type="GO" id="GO:0031177">
    <property type="term" value="F:phosphopantetheine binding"/>
    <property type="evidence" value="ECO:0007669"/>
    <property type="project" value="InterPro"/>
</dbReference>
<dbReference type="SUPFAM" id="SSF50129">
    <property type="entry name" value="GroES-like"/>
    <property type="match status" value="1"/>
</dbReference>
<keyword evidence="1" id="KW-0596">Phosphopantetheine</keyword>
<dbReference type="InterPro" id="IPR020806">
    <property type="entry name" value="PKS_PP-bd"/>
</dbReference>
<evidence type="ECO:0000313" key="11">
    <source>
        <dbReference type="EMBL" id="OBI34791.1"/>
    </source>
</evidence>
<dbReference type="InterPro" id="IPR013968">
    <property type="entry name" value="PKS_KR"/>
</dbReference>
<dbReference type="Pfam" id="PF08240">
    <property type="entry name" value="ADH_N"/>
    <property type="match status" value="1"/>
</dbReference>
<sequence>MRAAHATPVAVIGMACRLPGGIDSPQRLWDALLRGDDLVGEIPADRWDADLFYDPEPGVPGRSVTRWGAFLDDVGGFDCDFFGMTEREATAIDPQHRLLLETSWDALEHAGLDPASLIHSQTGVFVGLTHGDYELLAADCGAAEGPYGFTGTSNSFASGRVAYTLGLHGPAVTVDTACSSGLMAVHQACGSLGSGESDLTLAGGVVVTLEPRKSVSGSLQGMLSPTGRCHAFDVRADGFVSGEGCVMLLLKRLDDAQRDGDRILAVLRGTAANQDGRTVNIAAPSEAAQVAVYRKALEIAAVDAATIGLVEAHGTGTPVGDPIEFASLAAVYGTGSRCALGSVKTNFGHTQSTSGPLGLMKAILALQHAVVPQNLHFTRLPDEMARIATNLFVPQSNTPWPTNGHHPRRAAVSSYGMSGTNVHAILEQAPEQAPAQVSGEPAGSPLLFPLSATSAEQLRVTAARLADWLDERGALDGESSAGLRDLGYTLARRRAHRPVRTVLSANSLGELRTGLRAVADSDIPYQPAVGQGDRGPVWVFSGQGSQWPKMGAELLAEEPVFATTIAAIEPLIAAESGFSVTEALSAPETMAGIDKVQPTIFAMQVALAETMKCYGVRPGAVIGHSLGESAAAVVAGGLSVADGVRVICRRSKLMARIAGSGAMASVELPGQQVLSELSIRGISDVVLSVVASPTSTVVGGDTQIIRDLVAAWQQQDVMAREVAVDVASHSPQVEPILDELVEALAELQPTAPEVPYYSATLWDPRERPSFTGDYWAENLRHTVRFAAAVQAALKDGFRVFGELAPHPLLTHAVEQNAGSLDMPIAALPAMRRDQELPFGLRGFVADVHSAGARVDFAVQYPTGRLVDAPLPTWTRRRLMLSREANEQAYGASVQAVHPLLGAHVHLREEPERHVWQGDIGTGAHPWLADHQIHSVAAFPAAAYCEMALAAARAILGEGAEVRDVAFERTLLLGDETPASSVATVAAPGVLDFTVDTHEDGERVRRASAVLHAGAGDGADSAEPQHPPAHDVDTLIANHPSRMDAAELRKAFDATGIHYGPAFSGLAAVLVADGEITTVLAEVALPGAIRSQQSAYAAHPALLDACFQSVVVSPEVQKAGAGGLLLPVGVRRLRNYHSTRNARYCLTRVTSWQPGECEADLDVLDRSGTVLLTVEGLRLSGGTSEHEHAYRLLNERLLTIEWEARELPEAAHGEPGSWVLLDASEDHDPLPVRLAEVLNSGGSQCTTVPVPLGAVDAAQLRTLLSGAGATASNGHRPLKGLTGVVVVAAASAGDPHTQRRGRDHVSHLAAVARELSELPGESPRLYVVTRHAASVSAGDTANLAQAGLRGLMRVIDSEHPHLSATQIDVDDATDPEQVALQLKSGSEEDETAWRGGQWYAARLRPGPLRPTERRTTVVDHERDGMRLQIRTPGDLESLEFAAFDRVPPGPGEIEVAVSSSTVNFADVLVAFGRYPTFEGYQQQLGGDFAGVVTAVGPDVTEHKVGDHVGGMSRNGCWGTFVVADARHAVALPPEMPLKEAAAVPTASATAWYGLHDLAHIAPTDKVLIHSGTGGVGQAAIAIARAVGCEIFATAGSPQRRKLLQDMGVEHVYDSRSTEFADQIRRDTDGYGVDVVLNSLPGAAQRAGIDLLALGGRFIELGKRDVYGDTHLGLFPFRRNLSLFVVDLALLTFSHPHTVRCLLTTVYQRTAAGELPLPRTTHYPLHDAAAAVRLVAGAGHTGKVVLQVPRAGSSVAAVPPDKVRPFRADGAYIITGGNGGLGLFLAGEMASAGCGRIVLNSRSQPNGQAREAIELLRGAGADIAVECGDIAAPQTADRLVACATATGLPVRGVLHAAAVVEDATLANVTDELIDRCWAPKVDGAWNLHHALREESTGRPLDWFCSFSSAAALVGSPGQGAYAAANAWLDAFAYWRRAQGLPATSIAWGAWSEVGRATALAEDAGVAITPDEGFRAFETLLRYDRPYSGYAPITGTPWLASFAQRSRFAEAFGSSGQGKPDTGKFLAELRALPREEWPSAVRRLVSGQISLLLRRTIDPDRPLSDYGLDSLGNLELRTRIETETGIRVSPTKITTVRGLADHLCDELADLEAAPSAS</sequence>
<evidence type="ECO:0000256" key="4">
    <source>
        <dbReference type="ARBA" id="ARBA00022857"/>
    </source>
</evidence>
<dbReference type="Proteomes" id="UP000091846">
    <property type="component" value="Unassembled WGS sequence"/>
</dbReference>
<evidence type="ECO:0000256" key="1">
    <source>
        <dbReference type="ARBA" id="ARBA00022450"/>
    </source>
</evidence>
<dbReference type="GO" id="GO:0071770">
    <property type="term" value="P:DIM/DIP cell wall layer assembly"/>
    <property type="evidence" value="ECO:0007669"/>
    <property type="project" value="TreeGrafter"/>
</dbReference>
<dbReference type="InterPro" id="IPR001227">
    <property type="entry name" value="Ac_transferase_dom_sf"/>
</dbReference>
<dbReference type="Pfam" id="PF16197">
    <property type="entry name" value="KAsynt_C_assoc"/>
    <property type="match status" value="1"/>
</dbReference>
<keyword evidence="5" id="KW-0511">Multifunctional enzyme</keyword>
<dbReference type="NCBIfam" id="NF041183">
    <property type="entry name" value="Pks2_ls1_myc"/>
    <property type="match status" value="1"/>
</dbReference>
<dbReference type="GO" id="GO:0004315">
    <property type="term" value="F:3-oxoacyl-[acyl-carrier-protein] synthase activity"/>
    <property type="evidence" value="ECO:0007669"/>
    <property type="project" value="InterPro"/>
</dbReference>
<dbReference type="InterPro" id="IPR009081">
    <property type="entry name" value="PP-bd_ACP"/>
</dbReference>
<dbReference type="GO" id="GO:0004312">
    <property type="term" value="F:fatty acid synthase activity"/>
    <property type="evidence" value="ECO:0007669"/>
    <property type="project" value="TreeGrafter"/>
</dbReference>
<organism evidence="11 12">
    <name type="scientific">Mycobacterium colombiense</name>
    <dbReference type="NCBI Taxonomy" id="339268"/>
    <lineage>
        <taxon>Bacteria</taxon>
        <taxon>Bacillati</taxon>
        <taxon>Actinomycetota</taxon>
        <taxon>Actinomycetes</taxon>
        <taxon>Mycobacteriales</taxon>
        <taxon>Mycobacteriaceae</taxon>
        <taxon>Mycobacterium</taxon>
        <taxon>Mycobacterium avium complex (MAC)</taxon>
    </lineage>
</organism>
<dbReference type="Pfam" id="PF00109">
    <property type="entry name" value="ketoacyl-synt"/>
    <property type="match status" value="1"/>
</dbReference>
<dbReference type="OrthoDB" id="9778690at2"/>
<dbReference type="PANTHER" id="PTHR43775">
    <property type="entry name" value="FATTY ACID SYNTHASE"/>
    <property type="match status" value="1"/>
</dbReference>
<gene>
    <name evidence="11" type="ORF">A5708_11310</name>
</gene>
<dbReference type="Gene3D" id="3.10.129.110">
    <property type="entry name" value="Polyketide synthase dehydratase"/>
    <property type="match status" value="1"/>
</dbReference>
<dbReference type="GO" id="GO:0005737">
    <property type="term" value="C:cytoplasm"/>
    <property type="evidence" value="ECO:0007669"/>
    <property type="project" value="TreeGrafter"/>
</dbReference>
<dbReference type="InterPro" id="IPR013149">
    <property type="entry name" value="ADH-like_C"/>
</dbReference>
<feature type="domain" description="PKS/mFAS DH" evidence="10">
    <location>
        <begin position="897"/>
        <end position="1187"/>
    </location>
</feature>
<dbReference type="InterPro" id="IPR018201">
    <property type="entry name" value="Ketoacyl_synth_AS"/>
</dbReference>
<evidence type="ECO:0000259" key="8">
    <source>
        <dbReference type="PROSITE" id="PS50075"/>
    </source>
</evidence>
<dbReference type="PANTHER" id="PTHR43775:SF37">
    <property type="entry name" value="SI:DKEY-61P9.11"/>
    <property type="match status" value="1"/>
</dbReference>
<dbReference type="InterPro" id="IPR016036">
    <property type="entry name" value="Malonyl_transacylase_ACP-bd"/>
</dbReference>
<dbReference type="GO" id="GO:0006633">
    <property type="term" value="P:fatty acid biosynthetic process"/>
    <property type="evidence" value="ECO:0007669"/>
    <property type="project" value="InterPro"/>
</dbReference>
<feature type="region of interest" description="C-terminal hotdog fold" evidence="7">
    <location>
        <begin position="1039"/>
        <end position="1187"/>
    </location>
</feature>
<dbReference type="RefSeq" id="WP_065031283.1">
    <property type="nucleotide sequence ID" value="NZ_LZKI01000197.1"/>
</dbReference>
<dbReference type="SMART" id="SM00827">
    <property type="entry name" value="PKS_AT"/>
    <property type="match status" value="1"/>
</dbReference>
<dbReference type="Gene3D" id="1.10.1200.10">
    <property type="entry name" value="ACP-like"/>
    <property type="match status" value="1"/>
</dbReference>
<dbReference type="SUPFAM" id="SSF53901">
    <property type="entry name" value="Thiolase-like"/>
    <property type="match status" value="1"/>
</dbReference>
<dbReference type="PROSITE" id="PS52019">
    <property type="entry name" value="PKS_MFAS_DH"/>
    <property type="match status" value="1"/>
</dbReference>
<dbReference type="Pfam" id="PF00698">
    <property type="entry name" value="Acyl_transf_1"/>
    <property type="match status" value="1"/>
</dbReference>
<dbReference type="SUPFAM" id="SSF51735">
    <property type="entry name" value="NAD(P)-binding Rossmann-fold domains"/>
    <property type="match status" value="3"/>
</dbReference>
<evidence type="ECO:0000256" key="7">
    <source>
        <dbReference type="PROSITE-ProRule" id="PRU01363"/>
    </source>
</evidence>
<dbReference type="InterPro" id="IPR042104">
    <property type="entry name" value="PKS_dehydratase_sf"/>
</dbReference>
<feature type="region of interest" description="N-terminal hotdog fold" evidence="7">
    <location>
        <begin position="897"/>
        <end position="1023"/>
    </location>
</feature>
<dbReference type="PROSITE" id="PS52004">
    <property type="entry name" value="KS3_2"/>
    <property type="match status" value="1"/>
</dbReference>
<dbReference type="InterPro" id="IPR014031">
    <property type="entry name" value="Ketoacyl_synth_C"/>
</dbReference>
<dbReference type="InterPro" id="IPR020841">
    <property type="entry name" value="PKS_Beta-ketoAc_synthase_dom"/>
</dbReference>
<dbReference type="InterPro" id="IPR050091">
    <property type="entry name" value="PKS_NRPS_Biosynth_Enz"/>
</dbReference>
<dbReference type="Pfam" id="PF08659">
    <property type="entry name" value="KR"/>
    <property type="match status" value="1"/>
</dbReference>
<keyword evidence="4" id="KW-0521">NADP</keyword>
<dbReference type="CDD" id="cd05195">
    <property type="entry name" value="enoyl_red"/>
    <property type="match status" value="1"/>
</dbReference>
<dbReference type="InterPro" id="IPR014030">
    <property type="entry name" value="Ketoacyl_synth_N"/>
</dbReference>
<evidence type="ECO:0000256" key="3">
    <source>
        <dbReference type="ARBA" id="ARBA00022679"/>
    </source>
</evidence>
<name>A0A1A2YCL8_9MYCO</name>
<dbReference type="FunFam" id="3.40.50.720:FF:000209">
    <property type="entry name" value="Polyketide synthase Pks12"/>
    <property type="match status" value="1"/>
</dbReference>
<feature type="active site" description="Proton donor; for dehydratase activity" evidence="7">
    <location>
        <position position="1103"/>
    </location>
</feature>
<dbReference type="SUPFAM" id="SSF52151">
    <property type="entry name" value="FabD/lysophospholipase-like"/>
    <property type="match status" value="1"/>
</dbReference>
<dbReference type="Gene3D" id="3.30.70.250">
    <property type="entry name" value="Malonyl-CoA ACP transacylase, ACP-binding"/>
    <property type="match status" value="1"/>
</dbReference>
<dbReference type="InterPro" id="IPR013154">
    <property type="entry name" value="ADH-like_N"/>
</dbReference>
<dbReference type="PROSITE" id="PS51257">
    <property type="entry name" value="PROKAR_LIPOPROTEIN"/>
    <property type="match status" value="1"/>
</dbReference>
<dbReference type="SMART" id="SM00825">
    <property type="entry name" value="PKS_KS"/>
    <property type="match status" value="1"/>
</dbReference>
<evidence type="ECO:0000313" key="12">
    <source>
        <dbReference type="Proteomes" id="UP000091846"/>
    </source>
</evidence>
<dbReference type="Gene3D" id="3.40.50.720">
    <property type="entry name" value="NAD(P)-binding Rossmann-like Domain"/>
    <property type="match status" value="3"/>
</dbReference>
<feature type="domain" description="Carrier" evidence="8">
    <location>
        <begin position="2032"/>
        <end position="2108"/>
    </location>
</feature>
<dbReference type="Gene3D" id="3.40.366.10">
    <property type="entry name" value="Malonyl-Coenzyme A Acyl Carrier Protein, domain 2"/>
    <property type="match status" value="1"/>
</dbReference>
<dbReference type="InterPro" id="IPR036291">
    <property type="entry name" value="NAD(P)-bd_dom_sf"/>
</dbReference>
<evidence type="ECO:0000256" key="2">
    <source>
        <dbReference type="ARBA" id="ARBA00022553"/>
    </source>
</evidence>
<dbReference type="InterPro" id="IPR032821">
    <property type="entry name" value="PKS_assoc"/>
</dbReference>
<dbReference type="GO" id="GO:0005886">
    <property type="term" value="C:plasma membrane"/>
    <property type="evidence" value="ECO:0007669"/>
    <property type="project" value="TreeGrafter"/>
</dbReference>
<dbReference type="Pfam" id="PF02801">
    <property type="entry name" value="Ketoacyl-synt_C"/>
    <property type="match status" value="1"/>
</dbReference>
<dbReference type="EMBL" id="LZKI01000197">
    <property type="protein sequence ID" value="OBI34791.1"/>
    <property type="molecule type" value="Genomic_DNA"/>
</dbReference>
<dbReference type="Pfam" id="PF00550">
    <property type="entry name" value="PP-binding"/>
    <property type="match status" value="1"/>
</dbReference>
<dbReference type="SMART" id="SM00829">
    <property type="entry name" value="PKS_ER"/>
    <property type="match status" value="1"/>
</dbReference>
<dbReference type="FunFam" id="3.30.70.250:FF:000003">
    <property type="entry name" value="Polyketide beta-ketoacyl synthase Pks3"/>
    <property type="match status" value="1"/>
</dbReference>
<dbReference type="SMART" id="SM00823">
    <property type="entry name" value="PKS_PP"/>
    <property type="match status" value="1"/>
</dbReference>
<dbReference type="FunFam" id="3.40.47.10:FF:000019">
    <property type="entry name" value="Polyketide synthase type I"/>
    <property type="match status" value="1"/>
</dbReference>
<dbReference type="GO" id="GO:0016491">
    <property type="term" value="F:oxidoreductase activity"/>
    <property type="evidence" value="ECO:0007669"/>
    <property type="project" value="InterPro"/>
</dbReference>
<dbReference type="InterPro" id="IPR011032">
    <property type="entry name" value="GroES-like_sf"/>
</dbReference>
<dbReference type="InterPro" id="IPR014043">
    <property type="entry name" value="Acyl_transferase_dom"/>
</dbReference>
<dbReference type="InterPro" id="IPR016035">
    <property type="entry name" value="Acyl_Trfase/lysoPLipase"/>
</dbReference>
<proteinExistence type="predicted"/>
<dbReference type="FunFam" id="3.40.50.720:FF:000372">
    <property type="entry name" value="Mycocerosic acid synthase-like polyketide synthase"/>
    <property type="match status" value="1"/>
</dbReference>
<dbReference type="Pfam" id="PF21089">
    <property type="entry name" value="PKS_DH_N"/>
    <property type="match status" value="1"/>
</dbReference>
<feature type="domain" description="Ketosynthase family 3 (KS3)" evidence="9">
    <location>
        <begin position="6"/>
        <end position="428"/>
    </location>
</feature>
<evidence type="ECO:0000259" key="9">
    <source>
        <dbReference type="PROSITE" id="PS52004"/>
    </source>
</evidence>
<dbReference type="SUPFAM" id="SSF55048">
    <property type="entry name" value="Probable ACP-binding domain of malonyl-CoA ACP transacylase"/>
    <property type="match status" value="1"/>
</dbReference>
<evidence type="ECO:0000256" key="5">
    <source>
        <dbReference type="ARBA" id="ARBA00023268"/>
    </source>
</evidence>
<accession>A0A1A2YCL8</accession>
<dbReference type="Pfam" id="PF14765">
    <property type="entry name" value="PS-DH"/>
    <property type="match status" value="1"/>
</dbReference>
<dbReference type="InterPro" id="IPR036736">
    <property type="entry name" value="ACP-like_sf"/>
</dbReference>
<keyword evidence="2" id="KW-0597">Phosphoprotein</keyword>
<dbReference type="Gene3D" id="3.90.180.10">
    <property type="entry name" value="Medium-chain alcohol dehydrogenases, catalytic domain"/>
    <property type="match status" value="1"/>
</dbReference>
<dbReference type="InterPro" id="IPR016039">
    <property type="entry name" value="Thiolase-like"/>
</dbReference>
<dbReference type="SMART" id="SM00826">
    <property type="entry name" value="PKS_DH"/>
    <property type="match status" value="1"/>
</dbReference>
<dbReference type="SUPFAM" id="SSF47336">
    <property type="entry name" value="ACP-like"/>
    <property type="match status" value="1"/>
</dbReference>
<keyword evidence="6" id="KW-0012">Acyltransferase</keyword>
<evidence type="ECO:0000259" key="10">
    <source>
        <dbReference type="PROSITE" id="PS52019"/>
    </source>
</evidence>
<dbReference type="InterPro" id="IPR020807">
    <property type="entry name" value="PKS_DH"/>
</dbReference>
<dbReference type="InterPro" id="IPR020843">
    <property type="entry name" value="ER"/>
</dbReference>
<dbReference type="InterPro" id="IPR053386">
    <property type="entry name" value="MBFA_synthase"/>
</dbReference>
<dbReference type="PROSITE" id="PS50075">
    <property type="entry name" value="CARRIER"/>
    <property type="match status" value="1"/>
</dbReference>
<dbReference type="Pfam" id="PF00107">
    <property type="entry name" value="ADH_zinc_N"/>
    <property type="match status" value="1"/>
</dbReference>
<dbReference type="InterPro" id="IPR049552">
    <property type="entry name" value="PKS_DH_N"/>
</dbReference>
<dbReference type="Gene3D" id="3.40.47.10">
    <property type="match status" value="1"/>
</dbReference>
<feature type="active site" description="Proton acceptor; for dehydratase activity" evidence="7">
    <location>
        <position position="930"/>
    </location>
</feature>
<comment type="caution">
    <text evidence="11">The sequence shown here is derived from an EMBL/GenBank/DDBJ whole genome shotgun (WGS) entry which is preliminary data.</text>
</comment>
<dbReference type="InterPro" id="IPR049900">
    <property type="entry name" value="PKS_mFAS_DH"/>
</dbReference>
<dbReference type="InterPro" id="IPR049551">
    <property type="entry name" value="PKS_DH_C"/>
</dbReference>
<dbReference type="PROSITE" id="PS00606">
    <property type="entry name" value="KS3_1"/>
    <property type="match status" value="1"/>
</dbReference>
<evidence type="ECO:0000256" key="6">
    <source>
        <dbReference type="ARBA" id="ARBA00023315"/>
    </source>
</evidence>
<keyword evidence="3" id="KW-0808">Transferase</keyword>
<protein>
    <submittedName>
        <fullName evidence="11">Polyketide synthase</fullName>
    </submittedName>
</protein>
<reference evidence="11 12" key="1">
    <citation type="submission" date="2016-06" db="EMBL/GenBank/DDBJ databases">
        <authorList>
            <person name="Kjaerup R.B."/>
            <person name="Dalgaard T.S."/>
            <person name="Juul-Madsen H.R."/>
        </authorList>
    </citation>
    <scope>NUCLEOTIDE SEQUENCE [LARGE SCALE GENOMIC DNA]</scope>
    <source>
        <strain evidence="11 12">E1334</strain>
    </source>
</reference>
<dbReference type="SMART" id="SM00822">
    <property type="entry name" value="PKS_KR"/>
    <property type="match status" value="1"/>
</dbReference>
<dbReference type="CDD" id="cd00833">
    <property type="entry name" value="PKS"/>
    <property type="match status" value="1"/>
</dbReference>